<dbReference type="EC" id="2.7.11.1" evidence="1"/>
<dbReference type="InterPro" id="IPR050235">
    <property type="entry name" value="CK1_Ser-Thr_kinase"/>
</dbReference>
<dbReference type="InterPro" id="IPR027417">
    <property type="entry name" value="P-loop_NTPase"/>
</dbReference>
<evidence type="ECO:0000313" key="6">
    <source>
        <dbReference type="EMBL" id="KAA1067179.1"/>
    </source>
</evidence>
<accession>A0A5B0LSU1</accession>
<gene>
    <name evidence="6" type="ORF">PGTUg99_024708</name>
</gene>
<dbReference type="SMART" id="SM00220">
    <property type="entry name" value="S_TKc"/>
    <property type="match status" value="1"/>
</dbReference>
<dbReference type="InterPro" id="IPR008271">
    <property type="entry name" value="Ser/Thr_kinase_AS"/>
</dbReference>
<dbReference type="SUPFAM" id="SSF52540">
    <property type="entry name" value="P-loop containing nucleoside triphosphate hydrolases"/>
    <property type="match status" value="1"/>
</dbReference>
<feature type="domain" description="Protein kinase" evidence="5">
    <location>
        <begin position="288"/>
        <end position="575"/>
    </location>
</feature>
<dbReference type="PANTHER" id="PTHR11909">
    <property type="entry name" value="CASEIN KINASE-RELATED"/>
    <property type="match status" value="1"/>
</dbReference>
<protein>
    <recommendedName>
        <fullName evidence="1">non-specific serine/threonine protein kinase</fullName>
        <ecNumber evidence="1">2.7.11.1</ecNumber>
    </recommendedName>
</protein>
<dbReference type="CDD" id="cd14016">
    <property type="entry name" value="STKc_CK1"/>
    <property type="match status" value="1"/>
</dbReference>
<proteinExistence type="inferred from homology"/>
<dbReference type="InterPro" id="IPR000719">
    <property type="entry name" value="Prot_kinase_dom"/>
</dbReference>
<dbReference type="InterPro" id="IPR007862">
    <property type="entry name" value="Adenylate_kinase_lid-dom"/>
</dbReference>
<evidence type="ECO:0000313" key="7">
    <source>
        <dbReference type="Proteomes" id="UP000325313"/>
    </source>
</evidence>
<dbReference type="InterPro" id="IPR011009">
    <property type="entry name" value="Kinase-like_dom_sf"/>
</dbReference>
<dbReference type="GO" id="GO:0004674">
    <property type="term" value="F:protein serine/threonine kinase activity"/>
    <property type="evidence" value="ECO:0007669"/>
    <property type="project" value="UniProtKB-EC"/>
</dbReference>
<dbReference type="PRINTS" id="PR00094">
    <property type="entry name" value="ADENYLTKNASE"/>
</dbReference>
<dbReference type="GO" id="GO:0005524">
    <property type="term" value="F:ATP binding"/>
    <property type="evidence" value="ECO:0007669"/>
    <property type="project" value="InterPro"/>
</dbReference>
<evidence type="ECO:0000256" key="3">
    <source>
        <dbReference type="ARBA" id="ARBA00022741"/>
    </source>
</evidence>
<dbReference type="SUPFAM" id="SSF56112">
    <property type="entry name" value="Protein kinase-like (PK-like)"/>
    <property type="match status" value="1"/>
</dbReference>
<dbReference type="FunFam" id="3.40.50.300:FF:000106">
    <property type="entry name" value="Adenylate kinase mitochondrial"/>
    <property type="match status" value="1"/>
</dbReference>
<dbReference type="InterPro" id="IPR006259">
    <property type="entry name" value="Adenyl_kin_sub"/>
</dbReference>
<dbReference type="InterPro" id="IPR000850">
    <property type="entry name" value="Adenylat/UMP-CMP_kin"/>
</dbReference>
<keyword evidence="4" id="KW-0418">Kinase</keyword>
<evidence type="ECO:0000256" key="4">
    <source>
        <dbReference type="ARBA" id="ARBA00022777"/>
    </source>
</evidence>
<sequence length="646" mass="74510">MNINRLPITHRSWIHFNPRLSFSESRNIHRHLFKRQFYYESVDYNQSRFVQPPLPSNSDPASKIRMILLGAPGSGKGTHCTKLMETYDIQMIGTGDLLRWNVDNQTEVGKVAEEYICKGALLPDDIMLELVKPEIKKLKHRNWILDGLPRTRSQAMKLDEFLAEELADQLNLVVSLEVPDEIIIKRITGRWIHGPTGRVYNTTYNPPLIEGKDDYTGDALTKRKDDTVEVFAQRLKSFHLQNQPLLDYYDPQFVVSGHHELRKRKKLVHLFGDSSDQIWPEMQKVIQQRPESPVKSGGFIQAQKRTKIRLPLVGPECDIHLGEDMETGNQVAIKLESTAARHPTLAHEAQVYMCVSGMVGFPTFKYFGIQHGYNALVVDLLGPSLEDVFNYCNRRFTLKTVLLIAEQLLCRLEQIHLRGFVHRDLKPENFLVGVGELANQLYMIDFGLAKRYRDVLTHTHVGYAENLNMTGTARYASIRNHQGIRQSRRDDLASLAYMLIYFLRGGLPWERAEPAKPKALKHHSILQAKLSISSEELCRGLPAEFKYLVDYAGALEFDEKPDYELLRAVFRARFLDEQFRYDRRFDWITRLRHEGQYSIPSVEEIKKKIRQARKSSAKPALPPIQPPQPMYNKIVNLNDAPIEGRM</sequence>
<dbReference type="AlphaFoldDB" id="A0A5B0LSU1"/>
<dbReference type="GO" id="GO:0004017">
    <property type="term" value="F:AMP kinase activity"/>
    <property type="evidence" value="ECO:0007669"/>
    <property type="project" value="InterPro"/>
</dbReference>
<organism evidence="6 7">
    <name type="scientific">Puccinia graminis f. sp. tritici</name>
    <dbReference type="NCBI Taxonomy" id="56615"/>
    <lineage>
        <taxon>Eukaryota</taxon>
        <taxon>Fungi</taxon>
        <taxon>Dikarya</taxon>
        <taxon>Basidiomycota</taxon>
        <taxon>Pucciniomycotina</taxon>
        <taxon>Pucciniomycetes</taxon>
        <taxon>Pucciniales</taxon>
        <taxon>Pucciniaceae</taxon>
        <taxon>Puccinia</taxon>
    </lineage>
</organism>
<dbReference type="Pfam" id="PF00406">
    <property type="entry name" value="ADK"/>
    <property type="match status" value="1"/>
</dbReference>
<keyword evidence="3" id="KW-0547">Nucleotide-binding</keyword>
<dbReference type="Gene3D" id="3.40.50.300">
    <property type="entry name" value="P-loop containing nucleotide triphosphate hydrolases"/>
    <property type="match status" value="1"/>
</dbReference>
<dbReference type="HAMAP" id="MF_00235">
    <property type="entry name" value="Adenylate_kinase_Adk"/>
    <property type="match status" value="1"/>
</dbReference>
<dbReference type="Pfam" id="PF00069">
    <property type="entry name" value="Pkinase"/>
    <property type="match status" value="1"/>
</dbReference>
<name>A0A5B0LSU1_PUCGR</name>
<dbReference type="CDD" id="cd01428">
    <property type="entry name" value="ADK"/>
    <property type="match status" value="1"/>
</dbReference>
<evidence type="ECO:0000259" key="5">
    <source>
        <dbReference type="PROSITE" id="PS50011"/>
    </source>
</evidence>
<dbReference type="PROSITE" id="PS50011">
    <property type="entry name" value="PROTEIN_KINASE_DOM"/>
    <property type="match status" value="1"/>
</dbReference>
<dbReference type="Gene3D" id="1.10.510.10">
    <property type="entry name" value="Transferase(Phosphotransferase) domain 1"/>
    <property type="match status" value="1"/>
</dbReference>
<reference evidence="6 7" key="1">
    <citation type="submission" date="2019-05" db="EMBL/GenBank/DDBJ databases">
        <title>Emergence of the Ug99 lineage of the wheat stem rust pathogen through somatic hybridization.</title>
        <authorList>
            <person name="Li F."/>
            <person name="Upadhyaya N.M."/>
            <person name="Sperschneider J."/>
            <person name="Matny O."/>
            <person name="Nguyen-Phuc H."/>
            <person name="Mago R."/>
            <person name="Raley C."/>
            <person name="Miller M.E."/>
            <person name="Silverstein K.A.T."/>
            <person name="Henningsen E."/>
            <person name="Hirsch C.D."/>
            <person name="Visser B."/>
            <person name="Pretorius Z.A."/>
            <person name="Steffenson B.J."/>
            <person name="Schwessinger B."/>
            <person name="Dodds P.N."/>
            <person name="Figueroa M."/>
        </authorList>
    </citation>
    <scope>NUCLEOTIDE SEQUENCE [LARGE SCALE GENOMIC DNA]</scope>
    <source>
        <strain evidence="6 7">Ug99</strain>
    </source>
</reference>
<keyword evidence="2" id="KW-0808">Transferase</keyword>
<evidence type="ECO:0000256" key="1">
    <source>
        <dbReference type="ARBA" id="ARBA00012513"/>
    </source>
</evidence>
<dbReference type="Proteomes" id="UP000325313">
    <property type="component" value="Unassembled WGS sequence"/>
</dbReference>
<dbReference type="Pfam" id="PF05191">
    <property type="entry name" value="ADK_lid"/>
    <property type="match status" value="1"/>
</dbReference>
<evidence type="ECO:0000256" key="2">
    <source>
        <dbReference type="ARBA" id="ARBA00022679"/>
    </source>
</evidence>
<dbReference type="NCBIfam" id="TIGR01351">
    <property type="entry name" value="adk"/>
    <property type="match status" value="1"/>
</dbReference>
<dbReference type="PROSITE" id="PS00108">
    <property type="entry name" value="PROTEIN_KINASE_ST"/>
    <property type="match status" value="1"/>
</dbReference>
<comment type="caution">
    <text evidence="6">The sequence shown here is derived from an EMBL/GenBank/DDBJ whole genome shotgun (WGS) entry which is preliminary data.</text>
</comment>
<dbReference type="EMBL" id="VDEP01000507">
    <property type="protein sequence ID" value="KAA1067179.1"/>
    <property type="molecule type" value="Genomic_DNA"/>
</dbReference>